<name>A0A8H4JAD5_9HYPO</name>
<evidence type="ECO:0000313" key="2">
    <source>
        <dbReference type="EMBL" id="KAF4416127.1"/>
    </source>
</evidence>
<keyword evidence="1" id="KW-0812">Transmembrane</keyword>
<evidence type="ECO:0000256" key="1">
    <source>
        <dbReference type="SAM" id="Phobius"/>
    </source>
</evidence>
<keyword evidence="1" id="KW-1133">Transmembrane helix</keyword>
<feature type="transmembrane region" description="Helical" evidence="1">
    <location>
        <begin position="405"/>
        <end position="423"/>
    </location>
</feature>
<dbReference type="Proteomes" id="UP000536711">
    <property type="component" value="Unassembled WGS sequence"/>
</dbReference>
<dbReference type="EMBL" id="JAADJF010000482">
    <property type="protein sequence ID" value="KAF4416127.1"/>
    <property type="molecule type" value="Genomic_DNA"/>
</dbReference>
<gene>
    <name evidence="2" type="ORF">FACUT_12842</name>
</gene>
<dbReference type="AlphaFoldDB" id="A0A8H4JAD5"/>
<accession>A0A8H4JAD5</accession>
<protein>
    <submittedName>
        <fullName evidence="2">Uncharacterized protein</fullName>
    </submittedName>
</protein>
<keyword evidence="1" id="KW-0472">Membrane</keyword>
<reference evidence="2 3" key="1">
    <citation type="submission" date="2020-01" db="EMBL/GenBank/DDBJ databases">
        <title>Identification and distribution of gene clusters putatively required for synthesis of sphingolipid metabolism inhibitors in phylogenetically diverse species of the filamentous fungus Fusarium.</title>
        <authorList>
            <person name="Kim H.-S."/>
            <person name="Busman M."/>
            <person name="Brown D.W."/>
            <person name="Divon H."/>
            <person name="Uhlig S."/>
            <person name="Proctor R.H."/>
        </authorList>
    </citation>
    <scope>NUCLEOTIDE SEQUENCE [LARGE SCALE GENOMIC DNA]</scope>
    <source>
        <strain evidence="2 3">NRRL 13308</strain>
    </source>
</reference>
<proteinExistence type="predicted"/>
<comment type="caution">
    <text evidence="2">The sequence shown here is derived from an EMBL/GenBank/DDBJ whole genome shotgun (WGS) entry which is preliminary data.</text>
</comment>
<keyword evidence="3" id="KW-1185">Reference proteome</keyword>
<evidence type="ECO:0000313" key="3">
    <source>
        <dbReference type="Proteomes" id="UP000536711"/>
    </source>
</evidence>
<organism evidence="2 3">
    <name type="scientific">Fusarium acutatum</name>
    <dbReference type="NCBI Taxonomy" id="78861"/>
    <lineage>
        <taxon>Eukaryota</taxon>
        <taxon>Fungi</taxon>
        <taxon>Dikarya</taxon>
        <taxon>Ascomycota</taxon>
        <taxon>Pezizomycotina</taxon>
        <taxon>Sordariomycetes</taxon>
        <taxon>Hypocreomycetidae</taxon>
        <taxon>Hypocreales</taxon>
        <taxon>Nectriaceae</taxon>
        <taxon>Fusarium</taxon>
        <taxon>Fusarium fujikuroi species complex</taxon>
    </lineage>
</organism>
<sequence>MVLSQMIARDTLGGPAGAQVLAMPLWNVNAPPNLDFIPPSRPHRSLVTIMEPETVATSFEKDACKTKDNAPKGKTRSMELPSNFYEYHFKRLGAEICTIVLSTFSPKEEHQAPRTSPWLRDYPEEFVRYVELVAHMDARAGKWERLLRDKGERTNLLQAIIFKALDNQVFSRLLFGASSKHDETLHNSDAALIDEEGCQRSELRAHTNRLWLKTSRGEPDLFWRDVDKLTTEVYVLLLPVYDFTASFDGYEPISRTELYQLLHDVISYAGWLSVGLRMSSAIVSINWLIPGELYALNQVSTCQQAYQASKEAAQQHDMRVQEQRPEREQMGSMARVKISVIPEIIQYRPYPEDANVEGIDSYRMMEPHAVHYQGLLEEHDENRVFISLPDYIKKLRDRNCAPRNAALVILVTMLICLWVLYTTSGQQTWQEAKGWVIPELEPEPQKPWWRLW</sequence>
<dbReference type="OrthoDB" id="4749307at2759"/>